<accession>W6MDF9</accession>
<dbReference type="EMBL" id="CBTJ020000042">
    <property type="protein sequence ID" value="CDI02793.1"/>
    <property type="molecule type" value="Genomic_DNA"/>
</dbReference>
<sequence length="134" mass="14085">MAFLSSNAGSPGAEHGATVPQREQAAFWADAAGAQLQQPGAVDAVLVVAPPLWQAGAGLAWIGAVPAELAGAEKVRLMRASVWESPGLEQEQVGVPREVHWVEPEALLALARLAEWPEPVALVQRPVLPPTGYE</sequence>
<reference evidence="1" key="1">
    <citation type="submission" date="2013-07" db="EMBL/GenBank/DDBJ databases">
        <authorList>
            <person name="McIlroy S."/>
        </authorList>
    </citation>
    <scope>NUCLEOTIDE SEQUENCE [LARGE SCALE GENOMIC DNA]</scope>
    <source>
        <strain evidence="1">Run_A_D11</strain>
    </source>
</reference>
<reference evidence="1" key="2">
    <citation type="submission" date="2014-03" db="EMBL/GenBank/DDBJ databases">
        <title>Candidatus Competibacter-lineage genomes retrieved from metagenomes reveal functional metabolic diversity.</title>
        <authorList>
            <person name="McIlroy S.J."/>
            <person name="Albertsen M."/>
            <person name="Andresen E.K."/>
            <person name="Saunders A.M."/>
            <person name="Kristiansen R."/>
            <person name="Stokholm-Bjerregaard M."/>
            <person name="Nielsen K.L."/>
            <person name="Nielsen P.H."/>
        </authorList>
    </citation>
    <scope>NUCLEOTIDE SEQUENCE</scope>
    <source>
        <strain evidence="1">Run_A_D11</strain>
    </source>
</reference>
<dbReference type="RefSeq" id="WP_048673297.1">
    <property type="nucleotide sequence ID" value="NZ_CBTJ020000042.1"/>
</dbReference>
<dbReference type="AlphaFoldDB" id="W6MDF9"/>
<evidence type="ECO:0000313" key="2">
    <source>
        <dbReference type="Proteomes" id="UP000035760"/>
    </source>
</evidence>
<organism evidence="1 2">
    <name type="scientific">Candidatus Competibacter denitrificans Run_A_D11</name>
    <dbReference type="NCBI Taxonomy" id="1400863"/>
    <lineage>
        <taxon>Bacteria</taxon>
        <taxon>Pseudomonadati</taxon>
        <taxon>Pseudomonadota</taxon>
        <taxon>Gammaproteobacteria</taxon>
        <taxon>Candidatus Competibacteraceae</taxon>
        <taxon>Candidatus Competibacter</taxon>
    </lineage>
</organism>
<dbReference type="STRING" id="1400863.BN873_350049"/>
<protein>
    <submittedName>
        <fullName evidence="1">Uncharacterized protein</fullName>
    </submittedName>
</protein>
<keyword evidence="2" id="KW-1185">Reference proteome</keyword>
<gene>
    <name evidence="1" type="ORF">BN873_350049</name>
</gene>
<evidence type="ECO:0000313" key="1">
    <source>
        <dbReference type="EMBL" id="CDI02793.1"/>
    </source>
</evidence>
<dbReference type="Proteomes" id="UP000035760">
    <property type="component" value="Unassembled WGS sequence"/>
</dbReference>
<proteinExistence type="predicted"/>
<name>W6MDF9_9GAMM</name>
<comment type="caution">
    <text evidence="1">The sequence shown here is derived from an EMBL/GenBank/DDBJ whole genome shotgun (WGS) entry which is preliminary data.</text>
</comment>